<organism evidence="1 2">
    <name type="scientific">Kordia aestuariivivens</name>
    <dbReference type="NCBI Taxonomy" id="2759037"/>
    <lineage>
        <taxon>Bacteria</taxon>
        <taxon>Pseudomonadati</taxon>
        <taxon>Bacteroidota</taxon>
        <taxon>Flavobacteriia</taxon>
        <taxon>Flavobacteriales</taxon>
        <taxon>Flavobacteriaceae</taxon>
        <taxon>Kordia</taxon>
    </lineage>
</organism>
<accession>A0ABR7QDH1</accession>
<evidence type="ECO:0000313" key="2">
    <source>
        <dbReference type="Proteomes" id="UP000619238"/>
    </source>
</evidence>
<gene>
    <name evidence="1" type="ORF">H2O64_18310</name>
</gene>
<dbReference type="Proteomes" id="UP000619238">
    <property type="component" value="Unassembled WGS sequence"/>
</dbReference>
<sequence length="272" mass="30581">MKKLFTFLAFISITFNISAQEKNYQITGNKINVVKAQSEYITLEITKGPDKLAAIKNPKFASLATGVLVPFIIDQIPKVPEYFSKILKGQKKKYVATYSAKNTVIFDSSKKLPIVTLTRYINNPSENEACKIVLKPQEIINENFSFKVDQATIKFSKAKIKKDYTHLILLIEISVTYDTSSKENGTLKTSKTEVKSSTLKIPVSMSTGTTLNSKINEQLSDAFPIDNILEISVKVTETNPFKVKLEEIESVVEDFKEPIADFFKKLGESLEE</sequence>
<comment type="caution">
    <text evidence="1">The sequence shown here is derived from an EMBL/GenBank/DDBJ whole genome shotgun (WGS) entry which is preliminary data.</text>
</comment>
<proteinExistence type="predicted"/>
<reference evidence="1 2" key="1">
    <citation type="submission" date="2020-07" db="EMBL/GenBank/DDBJ databases">
        <title>Description of Kordia aestuariivivens sp. nov., isolated from a tidal flat.</title>
        <authorList>
            <person name="Park S."/>
            <person name="Yoon J.-H."/>
        </authorList>
    </citation>
    <scope>NUCLEOTIDE SEQUENCE [LARGE SCALE GENOMIC DNA]</scope>
    <source>
        <strain evidence="1 2">YSTF-M3</strain>
    </source>
</reference>
<dbReference type="RefSeq" id="WP_187563670.1">
    <property type="nucleotide sequence ID" value="NZ_JACGWS010000012.1"/>
</dbReference>
<name>A0ABR7QDH1_9FLAO</name>
<evidence type="ECO:0000313" key="1">
    <source>
        <dbReference type="EMBL" id="MBC8756632.1"/>
    </source>
</evidence>
<dbReference type="EMBL" id="JACGWS010000012">
    <property type="protein sequence ID" value="MBC8756632.1"/>
    <property type="molecule type" value="Genomic_DNA"/>
</dbReference>
<keyword evidence="2" id="KW-1185">Reference proteome</keyword>
<protein>
    <submittedName>
        <fullName evidence="1">Uncharacterized protein</fullName>
    </submittedName>
</protein>